<feature type="domain" description="MlaB-like STAS" evidence="2">
    <location>
        <begin position="131"/>
        <end position="211"/>
    </location>
</feature>
<organism evidence="3 4">
    <name type="scientific">Streptomyces ortus</name>
    <dbReference type="NCBI Taxonomy" id="2867268"/>
    <lineage>
        <taxon>Bacteria</taxon>
        <taxon>Bacillati</taxon>
        <taxon>Actinomycetota</taxon>
        <taxon>Actinomycetes</taxon>
        <taxon>Kitasatosporales</taxon>
        <taxon>Streptomycetaceae</taxon>
        <taxon>Streptomyces</taxon>
    </lineage>
</organism>
<feature type="region of interest" description="Disordered" evidence="1">
    <location>
        <begin position="1"/>
        <end position="93"/>
    </location>
</feature>
<dbReference type="InterPro" id="IPR036513">
    <property type="entry name" value="STAS_dom_sf"/>
</dbReference>
<evidence type="ECO:0000256" key="1">
    <source>
        <dbReference type="SAM" id="MobiDB-lite"/>
    </source>
</evidence>
<evidence type="ECO:0000313" key="4">
    <source>
        <dbReference type="Proteomes" id="UP001165590"/>
    </source>
</evidence>
<evidence type="ECO:0000259" key="2">
    <source>
        <dbReference type="Pfam" id="PF13466"/>
    </source>
</evidence>
<dbReference type="EMBL" id="JAIFZO010000002">
    <property type="protein sequence ID" value="MCX4238413.1"/>
    <property type="molecule type" value="Genomic_DNA"/>
</dbReference>
<evidence type="ECO:0000313" key="3">
    <source>
        <dbReference type="EMBL" id="MCX4238413.1"/>
    </source>
</evidence>
<dbReference type="Proteomes" id="UP001165590">
    <property type="component" value="Unassembled WGS sequence"/>
</dbReference>
<reference evidence="3" key="1">
    <citation type="journal article" date="2022" name="bioRxiv">
        <title>Discovery and biosynthetic assessment of Streptomyces ortus sp nov. isolated from a deep-sea sponge.</title>
        <authorList>
            <person name="Williams S.E."/>
        </authorList>
    </citation>
    <scope>NUCLEOTIDE SEQUENCE</scope>
    <source>
        <strain evidence="3">A15ISP2-DRY2</strain>
    </source>
</reference>
<dbReference type="Pfam" id="PF13466">
    <property type="entry name" value="STAS_2"/>
    <property type="match status" value="1"/>
</dbReference>
<dbReference type="Gene3D" id="3.30.750.24">
    <property type="entry name" value="STAS domain"/>
    <property type="match status" value="1"/>
</dbReference>
<protein>
    <submittedName>
        <fullName evidence="3">STAS domain-containing protein</fullName>
    </submittedName>
</protein>
<comment type="caution">
    <text evidence="3">The sequence shown here is derived from an EMBL/GenBank/DDBJ whole genome shotgun (WGS) entry which is preliminary data.</text>
</comment>
<proteinExistence type="predicted"/>
<feature type="compositionally biased region" description="Low complexity" evidence="1">
    <location>
        <begin position="82"/>
        <end position="93"/>
    </location>
</feature>
<accession>A0ABT3VFG4</accession>
<keyword evidence="4" id="KW-1185">Reference proteome</keyword>
<gene>
    <name evidence="3" type="ORF">K3769_37715</name>
</gene>
<dbReference type="RefSeq" id="WP_267030706.1">
    <property type="nucleotide sequence ID" value="NZ_JAIFZO010000002.1"/>
</dbReference>
<feature type="compositionally biased region" description="Low complexity" evidence="1">
    <location>
        <begin position="1"/>
        <end position="33"/>
    </location>
</feature>
<name>A0ABT3VFG4_9ACTN</name>
<sequence length="223" mass="23680">MPSRRSTSSAARRWRSSASTTPAPTCTANSPANSPAATDRPHDTRASPGRRSGLAAFNRTRGSVPAIGPKPERRPRTQAVGAAAATRPLTTAPSLRERSGVLGSLVGDVSVAPERPPVPLTPPPSRHRTVVRLRGEVTFVKTPPRMRRRLLRALDRAPGVLEVDLARVTYLSPDAGALLLATAAAAGRGGTRLAITHADRHSLHVLREPGMQRLMDAPLIPDP</sequence>
<dbReference type="InterPro" id="IPR058548">
    <property type="entry name" value="MlaB-like_STAS"/>
</dbReference>
<dbReference type="SUPFAM" id="SSF52091">
    <property type="entry name" value="SpoIIaa-like"/>
    <property type="match status" value="1"/>
</dbReference>